<organism evidence="2 3">
    <name type="scientific">Acinetobacter vivianii</name>
    <dbReference type="NCBI Taxonomy" id="1776742"/>
    <lineage>
        <taxon>Bacteria</taxon>
        <taxon>Pseudomonadati</taxon>
        <taxon>Pseudomonadota</taxon>
        <taxon>Gammaproteobacteria</taxon>
        <taxon>Moraxellales</taxon>
        <taxon>Moraxellaceae</taxon>
        <taxon>Acinetobacter</taxon>
    </lineage>
</organism>
<dbReference type="HOGENOM" id="CLU_170894_1_0_6"/>
<protein>
    <recommendedName>
        <fullName evidence="1">Zinc finger Ogr/Delta-type domain-containing protein</fullName>
    </recommendedName>
</protein>
<dbReference type="EMBL" id="APPC01000016">
    <property type="protein sequence ID" value="ENU92514.1"/>
    <property type="molecule type" value="Genomic_DNA"/>
</dbReference>
<evidence type="ECO:0000259" key="1">
    <source>
        <dbReference type="Pfam" id="PF04606"/>
    </source>
</evidence>
<name>N8WC53_9GAMM</name>
<dbReference type="eggNOG" id="ENOG5033AEK">
    <property type="taxonomic scope" value="Bacteria"/>
</dbReference>
<dbReference type="RefSeq" id="WP_004770721.1">
    <property type="nucleotide sequence ID" value="NZ_KB849357.1"/>
</dbReference>
<accession>N8WC53</accession>
<gene>
    <name evidence="2" type="ORF">F971_01496</name>
</gene>
<sequence>MQAETYNRINKNNGRPQINCPHCQNHHLKIRSSQQKHPLLKEIRLQCPNFECSFSCVANIELMYTVSPSGVPNPSINLPTYKVLKQLQAANDAMWRLKKV</sequence>
<evidence type="ECO:0000313" key="2">
    <source>
        <dbReference type="EMBL" id="ENU92514.1"/>
    </source>
</evidence>
<evidence type="ECO:0000313" key="3">
    <source>
        <dbReference type="Proteomes" id="UP000013049"/>
    </source>
</evidence>
<dbReference type="AlphaFoldDB" id="N8WC53"/>
<dbReference type="Proteomes" id="UP000013049">
    <property type="component" value="Unassembled WGS sequence"/>
</dbReference>
<proteinExistence type="predicted"/>
<comment type="caution">
    <text evidence="2">The sequence shown here is derived from an EMBL/GenBank/DDBJ whole genome shotgun (WGS) entry which is preliminary data.</text>
</comment>
<feature type="domain" description="Zinc finger Ogr/Delta-type" evidence="1">
    <location>
        <begin position="19"/>
        <end position="61"/>
    </location>
</feature>
<reference evidence="2 3" key="1">
    <citation type="submission" date="2013-02" db="EMBL/GenBank/DDBJ databases">
        <title>The Genome Sequence of Acinetobacter sp. NIPH 758.</title>
        <authorList>
            <consortium name="The Broad Institute Genome Sequencing Platform"/>
            <consortium name="The Broad Institute Genome Sequencing Center for Infectious Disease"/>
            <person name="Cerqueira G."/>
            <person name="Feldgarden M."/>
            <person name="Courvalin P."/>
            <person name="Perichon B."/>
            <person name="Grillot-Courvalin C."/>
            <person name="Clermont D."/>
            <person name="Rocha E."/>
            <person name="Yoon E.-J."/>
            <person name="Nemec A."/>
            <person name="Walker B."/>
            <person name="Young S.K."/>
            <person name="Zeng Q."/>
            <person name="Gargeya S."/>
            <person name="Fitzgerald M."/>
            <person name="Haas B."/>
            <person name="Abouelleil A."/>
            <person name="Alvarado L."/>
            <person name="Arachchi H.M."/>
            <person name="Berlin A.M."/>
            <person name="Chapman S.B."/>
            <person name="Dewar J."/>
            <person name="Goldberg J."/>
            <person name="Griggs A."/>
            <person name="Gujja S."/>
            <person name="Hansen M."/>
            <person name="Howarth C."/>
            <person name="Imamovic A."/>
            <person name="Larimer J."/>
            <person name="McCowan C."/>
            <person name="Murphy C."/>
            <person name="Neiman D."/>
            <person name="Pearson M."/>
            <person name="Priest M."/>
            <person name="Roberts A."/>
            <person name="Saif S."/>
            <person name="Shea T."/>
            <person name="Sisk P."/>
            <person name="Sykes S."/>
            <person name="Wortman J."/>
            <person name="Nusbaum C."/>
            <person name="Birren B."/>
        </authorList>
    </citation>
    <scope>NUCLEOTIDE SEQUENCE [LARGE SCALE GENOMIC DNA]</scope>
    <source>
        <strain evidence="2 3">NIPH 758</strain>
    </source>
</reference>
<dbReference type="Pfam" id="PF04606">
    <property type="entry name" value="Ogr_Delta"/>
    <property type="match status" value="1"/>
</dbReference>
<dbReference type="InterPro" id="IPR007684">
    <property type="entry name" value="Znf_Ogr/Delta"/>
</dbReference>